<dbReference type="AlphaFoldDB" id="A0A6J4M640"/>
<proteinExistence type="predicted"/>
<feature type="non-terminal residue" evidence="1">
    <location>
        <position position="1"/>
    </location>
</feature>
<name>A0A6J4M640_9CYAN</name>
<reference evidence="1" key="1">
    <citation type="submission" date="2020-02" db="EMBL/GenBank/DDBJ databases">
        <authorList>
            <person name="Meier V. D."/>
        </authorList>
    </citation>
    <scope>NUCLEOTIDE SEQUENCE</scope>
    <source>
        <strain evidence="1">AVDCRST_MAG94</strain>
    </source>
</reference>
<gene>
    <name evidence="1" type="ORF">AVDCRST_MAG94-2794</name>
</gene>
<protein>
    <submittedName>
        <fullName evidence="1">Uncharacterized protein</fullName>
    </submittedName>
</protein>
<feature type="non-terminal residue" evidence="1">
    <location>
        <position position="54"/>
    </location>
</feature>
<sequence length="54" mass="5613">CGGIRASGLRIKRLTTSHPTFKKLGDRSMSIAGVNAGSLQPVSVANKNCLVSTL</sequence>
<evidence type="ECO:0000313" key="1">
    <source>
        <dbReference type="EMBL" id="CAA9350860.1"/>
    </source>
</evidence>
<accession>A0A6J4M640</accession>
<dbReference type="EMBL" id="CADCTY010000981">
    <property type="protein sequence ID" value="CAA9350860.1"/>
    <property type="molecule type" value="Genomic_DNA"/>
</dbReference>
<organism evidence="1">
    <name type="scientific">uncultured Leptolyngbya sp</name>
    <dbReference type="NCBI Taxonomy" id="332963"/>
    <lineage>
        <taxon>Bacteria</taxon>
        <taxon>Bacillati</taxon>
        <taxon>Cyanobacteriota</taxon>
        <taxon>Cyanophyceae</taxon>
        <taxon>Leptolyngbyales</taxon>
        <taxon>Leptolyngbyaceae</taxon>
        <taxon>Leptolyngbya group</taxon>
        <taxon>Leptolyngbya</taxon>
        <taxon>environmental samples</taxon>
    </lineage>
</organism>